<comment type="caution">
    <text evidence="4">The sequence shown here is derived from an EMBL/GenBank/DDBJ whole genome shotgun (WGS) entry which is preliminary data.</text>
</comment>
<dbReference type="Gene3D" id="3.50.50.60">
    <property type="entry name" value="FAD/NAD(P)-binding domain"/>
    <property type="match status" value="1"/>
</dbReference>
<dbReference type="PANTHER" id="PTHR42841">
    <property type="entry name" value="AMINE OXIDASE"/>
    <property type="match status" value="1"/>
</dbReference>
<feature type="domain" description="Amine oxidase" evidence="3">
    <location>
        <begin position="17"/>
        <end position="419"/>
    </location>
</feature>
<dbReference type="SUPFAM" id="SSF51905">
    <property type="entry name" value="FAD/NAD(P)-binding domain"/>
    <property type="match status" value="1"/>
</dbReference>
<dbReference type="GO" id="GO:0016491">
    <property type="term" value="F:oxidoreductase activity"/>
    <property type="evidence" value="ECO:0007669"/>
    <property type="project" value="UniProtKB-KW"/>
</dbReference>
<dbReference type="Gene3D" id="1.10.3110.10">
    <property type="entry name" value="protoporphyrinogen ix oxidase, domain 3"/>
    <property type="match status" value="1"/>
</dbReference>
<dbReference type="AlphaFoldDB" id="A0A094QPA1"/>
<organism evidence="4">
    <name type="scientific">freshwater metagenome</name>
    <dbReference type="NCBI Taxonomy" id="449393"/>
    <lineage>
        <taxon>unclassified sequences</taxon>
        <taxon>metagenomes</taxon>
        <taxon>ecological metagenomes</taxon>
    </lineage>
</organism>
<dbReference type="Gene3D" id="3.90.660.20">
    <property type="entry name" value="Protoporphyrinogen oxidase, mitochondrial, domain 2"/>
    <property type="match status" value="1"/>
</dbReference>
<dbReference type="InterPro" id="IPR002937">
    <property type="entry name" value="Amino_oxidase"/>
</dbReference>
<accession>A0A094QPA1</accession>
<evidence type="ECO:0000313" key="4">
    <source>
        <dbReference type="EMBL" id="KGA16421.1"/>
    </source>
</evidence>
<evidence type="ECO:0000256" key="2">
    <source>
        <dbReference type="ARBA" id="ARBA00023002"/>
    </source>
</evidence>
<evidence type="ECO:0000256" key="1">
    <source>
        <dbReference type="ARBA" id="ARBA00001974"/>
    </source>
</evidence>
<dbReference type="InterPro" id="IPR036188">
    <property type="entry name" value="FAD/NAD-bd_sf"/>
</dbReference>
<gene>
    <name evidence="4" type="ORF">GM51_12625</name>
</gene>
<dbReference type="Pfam" id="PF01593">
    <property type="entry name" value="Amino_oxidase"/>
    <property type="match status" value="1"/>
</dbReference>
<evidence type="ECO:0000259" key="3">
    <source>
        <dbReference type="Pfam" id="PF01593"/>
    </source>
</evidence>
<protein>
    <recommendedName>
        <fullName evidence="3">Amine oxidase domain-containing protein</fullName>
    </recommendedName>
</protein>
<comment type="cofactor">
    <cofactor evidence="1">
        <name>FAD</name>
        <dbReference type="ChEBI" id="CHEBI:57692"/>
    </cofactor>
</comment>
<sequence length="423" mass="45033">MSSIPKNTDVVVIGAGLAGLAAARRLAIAGREVCVIEAGDAPGGRVRTDRIDGLLLDRGFQLYNPSYVEGANVLDLNALDIQSFTPGVIVSIDGRAYKMADPKREPTWAVDSLLAPVGKISAKLKFARYALGLVLSKKDSNTYDQRTDAFLRAKFGTKLTDQLLRPFLAGVFLEGELATSKRFFDITLKSFILGTPGVPRNGMEAIPTQLAAQLPQGSINFGVTATAVARTMVRTDQGDIRTRSVVIATNARSAAILIPSLKVPASNSVTTWYHLADCSGSQLTDGSSTLVVDGKKFNGVHDDPSRPLVNTVVMSNAAPSYASEDRTLVSSSAIGVHHSVEAELRVRSHLASLYGVPTNGWAHVATYPIPDALPMMSAPHDTAQDVRLSQGVYICGDYRQVSSIDGALASGRRAAEALIIDDL</sequence>
<name>A0A094QPA1_9ZZZZ</name>
<proteinExistence type="predicted"/>
<keyword evidence="2" id="KW-0560">Oxidoreductase</keyword>
<reference evidence="4" key="1">
    <citation type="submission" date="2014-06" db="EMBL/GenBank/DDBJ databases">
        <title>Key roles for freshwater Actinobacteria revealed by deep metagenomic sequencing.</title>
        <authorList>
            <person name="Ghai R."/>
            <person name="Mizuno C.M."/>
            <person name="Picazo A."/>
            <person name="Camacho A."/>
            <person name="Rodriguez-Valera F."/>
        </authorList>
    </citation>
    <scope>NUCLEOTIDE SEQUENCE</scope>
</reference>
<dbReference type="PRINTS" id="PR00757">
    <property type="entry name" value="AMINEOXDASEF"/>
</dbReference>
<dbReference type="InterPro" id="IPR001613">
    <property type="entry name" value="Flavin_amine_oxidase"/>
</dbReference>
<dbReference type="EMBL" id="JNSL01000085">
    <property type="protein sequence ID" value="KGA16421.1"/>
    <property type="molecule type" value="Genomic_DNA"/>
</dbReference>